<protein>
    <submittedName>
        <fullName evidence="7">Isoaspartyl peptidase L-asparaginase-like</fullName>
    </submittedName>
</protein>
<accession>A0A7D9JA35</accession>
<keyword evidence="5" id="KW-0068">Autocatalytic cleavage</keyword>
<evidence type="ECO:0000313" key="8">
    <source>
        <dbReference type="Proteomes" id="UP001152795"/>
    </source>
</evidence>
<dbReference type="Pfam" id="PF01112">
    <property type="entry name" value="Asparaginase_2"/>
    <property type="match status" value="1"/>
</dbReference>
<comment type="caution">
    <text evidence="7">The sequence shown here is derived from an EMBL/GenBank/DDBJ whole genome shotgun (WGS) entry which is preliminary data.</text>
</comment>
<evidence type="ECO:0000256" key="2">
    <source>
        <dbReference type="ARBA" id="ARBA00010872"/>
    </source>
</evidence>
<dbReference type="SUPFAM" id="SSF56235">
    <property type="entry name" value="N-terminal nucleophile aminohydrolases (Ntn hydrolases)"/>
    <property type="match status" value="1"/>
</dbReference>
<keyword evidence="8" id="KW-1185">Reference proteome</keyword>
<evidence type="ECO:0000256" key="5">
    <source>
        <dbReference type="ARBA" id="ARBA00022813"/>
    </source>
</evidence>
<dbReference type="InterPro" id="IPR000246">
    <property type="entry name" value="Peptidase_T2"/>
</dbReference>
<evidence type="ECO:0000256" key="4">
    <source>
        <dbReference type="ARBA" id="ARBA00022801"/>
    </source>
</evidence>
<dbReference type="GO" id="GO:0006508">
    <property type="term" value="P:proteolysis"/>
    <property type="evidence" value="ECO:0007669"/>
    <property type="project" value="UniProtKB-KW"/>
</dbReference>
<dbReference type="AlphaFoldDB" id="A0A7D9JA35"/>
<dbReference type="GO" id="GO:0004067">
    <property type="term" value="F:asparaginase activity"/>
    <property type="evidence" value="ECO:0007669"/>
    <property type="project" value="UniProtKB-EC"/>
</dbReference>
<dbReference type="PANTHER" id="PTHR10188:SF43">
    <property type="entry name" value="ASPARAGINASE (EUROFUNG)"/>
    <property type="match status" value="1"/>
</dbReference>
<comment type="similarity">
    <text evidence="2">Belongs to the Ntn-hydrolase family.</text>
</comment>
<comment type="catalytic activity">
    <reaction evidence="1">
        <text>Cleavage of a beta-linked Asp residue from the N-terminus of a polypeptide.</text>
        <dbReference type="EC" id="3.4.19.5"/>
    </reaction>
</comment>
<dbReference type="OrthoDB" id="2262349at2759"/>
<dbReference type="Gene3D" id="3.60.20.30">
    <property type="entry name" value="(Glycosyl)asparaginase"/>
    <property type="match status" value="1"/>
</dbReference>
<reference evidence="7" key="1">
    <citation type="submission" date="2020-04" db="EMBL/GenBank/DDBJ databases">
        <authorList>
            <person name="Alioto T."/>
            <person name="Alioto T."/>
            <person name="Gomez Garrido J."/>
        </authorList>
    </citation>
    <scope>NUCLEOTIDE SEQUENCE</scope>
    <source>
        <strain evidence="7">A484AB</strain>
    </source>
</reference>
<keyword evidence="4" id="KW-0378">Hydrolase</keyword>
<gene>
    <name evidence="7" type="ORF">PACLA_8A067547</name>
</gene>
<sequence>MEQSPHCALCGDGALEFAMEKNFPICDPEDLKSPYAIVINHTDFKEYVKHHYMGNPVNDHPDDRETNHTVSAAAMDGQNAKGNPIEACPDDPETNDTVSAVAMDAMGHLACATSTGGIAGKLKGRVGDAPLVGCGGYANKMGGATTTGVGEAIMKLTLAREVVYNMENGKNAQESARNALDKMEEFDDGFGGVIAIDKNGNFGKAFNTIKMVWASIKDNTLEFGMEQDEVDTEQL</sequence>
<proteinExistence type="inferred from homology"/>
<dbReference type="Proteomes" id="UP001152795">
    <property type="component" value="Unassembled WGS sequence"/>
</dbReference>
<dbReference type="PANTHER" id="PTHR10188">
    <property type="entry name" value="L-ASPARAGINASE"/>
    <property type="match status" value="1"/>
</dbReference>
<evidence type="ECO:0000313" key="7">
    <source>
        <dbReference type="EMBL" id="CAB4025107.1"/>
    </source>
</evidence>
<name>A0A7D9JA35_PARCT</name>
<dbReference type="EMBL" id="CACRXK020013418">
    <property type="protein sequence ID" value="CAB4025107.1"/>
    <property type="molecule type" value="Genomic_DNA"/>
</dbReference>
<evidence type="ECO:0000256" key="3">
    <source>
        <dbReference type="ARBA" id="ARBA00022670"/>
    </source>
</evidence>
<dbReference type="GO" id="GO:0005737">
    <property type="term" value="C:cytoplasm"/>
    <property type="evidence" value="ECO:0007669"/>
    <property type="project" value="TreeGrafter"/>
</dbReference>
<dbReference type="FunFam" id="3.60.20.30:FF:000001">
    <property type="entry name" value="Isoaspartyl peptidase/L-asparaginase"/>
    <property type="match status" value="1"/>
</dbReference>
<organism evidence="7 8">
    <name type="scientific">Paramuricea clavata</name>
    <name type="common">Red gorgonian</name>
    <name type="synonym">Violescent sea-whip</name>
    <dbReference type="NCBI Taxonomy" id="317549"/>
    <lineage>
        <taxon>Eukaryota</taxon>
        <taxon>Metazoa</taxon>
        <taxon>Cnidaria</taxon>
        <taxon>Anthozoa</taxon>
        <taxon>Octocorallia</taxon>
        <taxon>Malacalcyonacea</taxon>
        <taxon>Plexauridae</taxon>
        <taxon>Paramuricea</taxon>
    </lineage>
</organism>
<dbReference type="GO" id="GO:0033345">
    <property type="term" value="P:L-asparagine catabolic process via L-aspartate"/>
    <property type="evidence" value="ECO:0007669"/>
    <property type="project" value="TreeGrafter"/>
</dbReference>
<keyword evidence="3" id="KW-0645">Protease</keyword>
<evidence type="ECO:0000256" key="1">
    <source>
        <dbReference type="ARBA" id="ARBA00000306"/>
    </source>
</evidence>
<comment type="catalytic activity">
    <reaction evidence="6">
        <text>L-asparagine + H2O = L-aspartate + NH4(+)</text>
        <dbReference type="Rhea" id="RHEA:21016"/>
        <dbReference type="ChEBI" id="CHEBI:15377"/>
        <dbReference type="ChEBI" id="CHEBI:28938"/>
        <dbReference type="ChEBI" id="CHEBI:29991"/>
        <dbReference type="ChEBI" id="CHEBI:58048"/>
        <dbReference type="EC" id="3.5.1.1"/>
    </reaction>
</comment>
<evidence type="ECO:0000256" key="6">
    <source>
        <dbReference type="ARBA" id="ARBA00049366"/>
    </source>
</evidence>
<dbReference type="GO" id="GO:0008798">
    <property type="term" value="F:beta-aspartyl-peptidase activity"/>
    <property type="evidence" value="ECO:0007669"/>
    <property type="project" value="UniProtKB-EC"/>
</dbReference>
<dbReference type="InterPro" id="IPR029055">
    <property type="entry name" value="Ntn_hydrolases_N"/>
</dbReference>